<dbReference type="EMBL" id="OX465079">
    <property type="protein sequence ID" value="CAI9277352.1"/>
    <property type="molecule type" value="Genomic_DNA"/>
</dbReference>
<sequence length="76" mass="8348">MRTSIPIIADTKLRRFLRGDMLNYGLGLTSCYSITDLPSVVSGGFLYMFDPCGKAFTLPSSSHSPVANMFTLTDLH</sequence>
<evidence type="ECO:0000313" key="1">
    <source>
        <dbReference type="EMBL" id="CAI9277352.1"/>
    </source>
</evidence>
<dbReference type="GO" id="GO:0030544">
    <property type="term" value="F:Hsp70 protein binding"/>
    <property type="evidence" value="ECO:0007669"/>
    <property type="project" value="TreeGrafter"/>
</dbReference>
<protein>
    <submittedName>
        <fullName evidence="1">Uncharacterized protein</fullName>
    </submittedName>
</protein>
<proteinExistence type="predicted"/>
<dbReference type="PROSITE" id="PS51257">
    <property type="entry name" value="PROKAR_LIPOPROTEIN"/>
    <property type="match status" value="1"/>
</dbReference>
<keyword evidence="2" id="KW-1185">Reference proteome</keyword>
<reference evidence="1" key="1">
    <citation type="submission" date="2023-04" db="EMBL/GenBank/DDBJ databases">
        <authorList>
            <person name="Vijverberg K."/>
            <person name="Xiong W."/>
            <person name="Schranz E."/>
        </authorList>
    </citation>
    <scope>NUCLEOTIDE SEQUENCE</scope>
</reference>
<dbReference type="PANTHER" id="PTHR15600:SF42">
    <property type="entry name" value="SACSIN"/>
    <property type="match status" value="1"/>
</dbReference>
<name>A0AA35YP33_LACSI</name>
<accession>A0AA35YP33</accession>
<dbReference type="Proteomes" id="UP001177003">
    <property type="component" value="Chromosome 3"/>
</dbReference>
<organism evidence="1 2">
    <name type="scientific">Lactuca saligna</name>
    <name type="common">Willowleaf lettuce</name>
    <dbReference type="NCBI Taxonomy" id="75948"/>
    <lineage>
        <taxon>Eukaryota</taxon>
        <taxon>Viridiplantae</taxon>
        <taxon>Streptophyta</taxon>
        <taxon>Embryophyta</taxon>
        <taxon>Tracheophyta</taxon>
        <taxon>Spermatophyta</taxon>
        <taxon>Magnoliopsida</taxon>
        <taxon>eudicotyledons</taxon>
        <taxon>Gunneridae</taxon>
        <taxon>Pentapetalae</taxon>
        <taxon>asterids</taxon>
        <taxon>campanulids</taxon>
        <taxon>Asterales</taxon>
        <taxon>Asteraceae</taxon>
        <taxon>Cichorioideae</taxon>
        <taxon>Cichorieae</taxon>
        <taxon>Lactucinae</taxon>
        <taxon>Lactuca</taxon>
    </lineage>
</organism>
<dbReference type="AlphaFoldDB" id="A0AA35YP33"/>
<dbReference type="PANTHER" id="PTHR15600">
    <property type="entry name" value="SACSIN"/>
    <property type="match status" value="1"/>
</dbReference>
<gene>
    <name evidence="1" type="ORF">LSALG_LOCUS17283</name>
</gene>
<evidence type="ECO:0000313" key="2">
    <source>
        <dbReference type="Proteomes" id="UP001177003"/>
    </source>
</evidence>
<dbReference type="InterPro" id="IPR052972">
    <property type="entry name" value="Sacsin_chaperone_reg"/>
</dbReference>